<dbReference type="InterPro" id="IPR038765">
    <property type="entry name" value="Papain-like_cys_pep_sf"/>
</dbReference>
<evidence type="ECO:0000256" key="3">
    <source>
        <dbReference type="ARBA" id="ARBA00022801"/>
    </source>
</evidence>
<dbReference type="EMBL" id="RQVS01000004">
    <property type="protein sequence ID" value="RRJ87471.1"/>
    <property type="molecule type" value="Genomic_DNA"/>
</dbReference>
<evidence type="ECO:0000256" key="4">
    <source>
        <dbReference type="ARBA" id="ARBA00022807"/>
    </source>
</evidence>
<dbReference type="InterPro" id="IPR000064">
    <property type="entry name" value="NLP_P60_dom"/>
</dbReference>
<evidence type="ECO:0000256" key="2">
    <source>
        <dbReference type="ARBA" id="ARBA00022670"/>
    </source>
</evidence>
<evidence type="ECO:0000256" key="5">
    <source>
        <dbReference type="SAM" id="MobiDB-lite"/>
    </source>
</evidence>
<dbReference type="RefSeq" id="WP_124970313.1">
    <property type="nucleotide sequence ID" value="NZ_RQVS01000004.1"/>
</dbReference>
<keyword evidence="2" id="KW-0645">Protease</keyword>
<evidence type="ECO:0000259" key="6">
    <source>
        <dbReference type="PROSITE" id="PS51935"/>
    </source>
</evidence>
<accession>A0A3P3VXF1</accession>
<keyword evidence="3" id="KW-0378">Hydrolase</keyword>
<evidence type="ECO:0000313" key="8">
    <source>
        <dbReference type="Proteomes" id="UP000274391"/>
    </source>
</evidence>
<sequence length="336" mass="33810">MDNITNITDAPLTRRQAREIERRTGVRPVASSSAFRHDTGEIVRNEMTALVSVLPTELVERIAESVAPREEIEIPAAFDGRSLTVRAAVPASIVAQRRRRTAGSFAAAAAVTAVASVGLASAGAGGDVVAADHQANLLTATAPAEAADEVVDAAAETDTIAPAAPAVVTEGETTVAAFDSAAIASVATAAVATPSTSTSTSSSSSSDSTPAAGSSTSSFVPTAGSLQENILAAAYAQIGISGLDCTDMVQDALAAVGLVTSRFDGGPDLGVSSFFAFGTEISWDQAMPGDIIIAPGEHVAIYAGDGMAVHGGWNGAADDTVLAGLGPYSYYVVRVG</sequence>
<evidence type="ECO:0000256" key="1">
    <source>
        <dbReference type="ARBA" id="ARBA00007074"/>
    </source>
</evidence>
<feature type="region of interest" description="Disordered" evidence="5">
    <location>
        <begin position="194"/>
        <end position="219"/>
    </location>
</feature>
<dbReference type="OrthoDB" id="5177647at2"/>
<comment type="similarity">
    <text evidence="1">Belongs to the peptidase C40 family.</text>
</comment>
<dbReference type="Gene3D" id="3.90.1720.10">
    <property type="entry name" value="endopeptidase domain like (from Nostoc punctiforme)"/>
    <property type="match status" value="1"/>
</dbReference>
<evidence type="ECO:0000313" key="7">
    <source>
        <dbReference type="EMBL" id="RRJ87471.1"/>
    </source>
</evidence>
<reference evidence="7 8" key="1">
    <citation type="submission" date="2018-11" db="EMBL/GenBank/DDBJ databases">
        <title>YIM 102482-1 draft genome.</title>
        <authorList>
            <person name="Li G."/>
            <person name="Jiang Y."/>
        </authorList>
    </citation>
    <scope>NUCLEOTIDE SEQUENCE [LARGE SCALE GENOMIC DNA]</scope>
    <source>
        <strain evidence="7 8">YIM 102482-1</strain>
    </source>
</reference>
<dbReference type="SUPFAM" id="SSF54001">
    <property type="entry name" value="Cysteine proteinases"/>
    <property type="match status" value="1"/>
</dbReference>
<comment type="caution">
    <text evidence="7">The sequence shown here is derived from an EMBL/GenBank/DDBJ whole genome shotgun (WGS) entry which is preliminary data.</text>
</comment>
<gene>
    <name evidence="7" type="ORF">EG850_03995</name>
</gene>
<dbReference type="AlphaFoldDB" id="A0A3P3VXF1"/>
<keyword evidence="4" id="KW-0788">Thiol protease</keyword>
<dbReference type="PROSITE" id="PS51935">
    <property type="entry name" value="NLPC_P60"/>
    <property type="match status" value="1"/>
</dbReference>
<proteinExistence type="inferred from homology"/>
<organism evidence="7 8">
    <name type="scientific">Gulosibacter macacae</name>
    <dbReference type="NCBI Taxonomy" id="2488791"/>
    <lineage>
        <taxon>Bacteria</taxon>
        <taxon>Bacillati</taxon>
        <taxon>Actinomycetota</taxon>
        <taxon>Actinomycetes</taxon>
        <taxon>Micrococcales</taxon>
        <taxon>Microbacteriaceae</taxon>
        <taxon>Gulosibacter</taxon>
    </lineage>
</organism>
<dbReference type="GO" id="GO:0006508">
    <property type="term" value="P:proteolysis"/>
    <property type="evidence" value="ECO:0007669"/>
    <property type="project" value="UniProtKB-KW"/>
</dbReference>
<keyword evidence="8" id="KW-1185">Reference proteome</keyword>
<dbReference type="GO" id="GO:0008234">
    <property type="term" value="F:cysteine-type peptidase activity"/>
    <property type="evidence" value="ECO:0007669"/>
    <property type="project" value="UniProtKB-KW"/>
</dbReference>
<dbReference type="Proteomes" id="UP000274391">
    <property type="component" value="Unassembled WGS sequence"/>
</dbReference>
<name>A0A3P3VXF1_9MICO</name>
<feature type="domain" description="NlpC/P60" evidence="6">
    <location>
        <begin position="213"/>
        <end position="336"/>
    </location>
</feature>
<protein>
    <submittedName>
        <fullName evidence="7">Peptidoglycan endopeptidase</fullName>
    </submittedName>
</protein>
<feature type="compositionally biased region" description="Low complexity" evidence="5">
    <location>
        <begin position="194"/>
        <end position="218"/>
    </location>
</feature>